<dbReference type="PROSITE" id="PS50975">
    <property type="entry name" value="ATP_GRASP"/>
    <property type="match status" value="1"/>
</dbReference>
<organism evidence="20 21">
    <name type="scientific">Magnetospirillum aberrantis SpK</name>
    <dbReference type="NCBI Taxonomy" id="908842"/>
    <lineage>
        <taxon>Bacteria</taxon>
        <taxon>Pseudomonadati</taxon>
        <taxon>Pseudomonadota</taxon>
        <taxon>Alphaproteobacteria</taxon>
        <taxon>Rhodospirillales</taxon>
        <taxon>Rhodospirillaceae</taxon>
        <taxon>Magnetospirillum</taxon>
    </lineage>
</organism>
<dbReference type="Proteomes" id="UP000480684">
    <property type="component" value="Unassembled WGS sequence"/>
</dbReference>
<comment type="similarity">
    <text evidence="13 17">Belongs to the GARS family.</text>
</comment>
<evidence type="ECO:0000256" key="8">
    <source>
        <dbReference type="ARBA" id="ARBA00022741"/>
    </source>
</evidence>
<dbReference type="SUPFAM" id="SSF51246">
    <property type="entry name" value="Rudiment single hybrid motif"/>
    <property type="match status" value="1"/>
</dbReference>
<keyword evidence="6 17" id="KW-0436">Ligase</keyword>
<dbReference type="GO" id="GO:0006189">
    <property type="term" value="P:'de novo' IMP biosynthetic process"/>
    <property type="evidence" value="ECO:0007669"/>
    <property type="project" value="UniProtKB-UniRule"/>
</dbReference>
<dbReference type="FunFam" id="3.30.1490.20:FF:000006">
    <property type="entry name" value="phosphoribosylamine--glycine ligase, chloroplastic-like"/>
    <property type="match status" value="1"/>
</dbReference>
<evidence type="ECO:0000256" key="5">
    <source>
        <dbReference type="ARBA" id="ARBA00020605"/>
    </source>
</evidence>
<dbReference type="Pfam" id="PF01071">
    <property type="entry name" value="GARS_A"/>
    <property type="match status" value="1"/>
</dbReference>
<dbReference type="FunFam" id="3.40.50.20:FF:000006">
    <property type="entry name" value="Phosphoribosylamine--glycine ligase, chloroplastic"/>
    <property type="match status" value="1"/>
</dbReference>
<dbReference type="InterPro" id="IPR020559">
    <property type="entry name" value="PRibGlycinamide_synth_CS"/>
</dbReference>
<dbReference type="GO" id="GO:0046872">
    <property type="term" value="F:metal ion binding"/>
    <property type="evidence" value="ECO:0007669"/>
    <property type="project" value="UniProtKB-KW"/>
</dbReference>
<dbReference type="FunFam" id="3.30.470.20:FF:000031">
    <property type="entry name" value="Phosphoribosylamine--glycine ligase"/>
    <property type="match status" value="1"/>
</dbReference>
<dbReference type="RefSeq" id="WP_163683041.1">
    <property type="nucleotide sequence ID" value="NZ_JAAIYP010000047.1"/>
</dbReference>
<evidence type="ECO:0000313" key="20">
    <source>
        <dbReference type="EMBL" id="NFV82217.1"/>
    </source>
</evidence>
<dbReference type="AlphaFoldDB" id="A0A7C9QWK8"/>
<keyword evidence="11" id="KW-0460">Magnesium</keyword>
<sequence>MKVLMVGGGGREHALCWKLKQSPLLTQLWCAPGNAGIAEVAECVAIGAEDVDGLVAFARDNAVDLVVVGPEAPLVLGLADKLKAAGIKVFGPSAAAAALEGSKGFMKDVVWKSGIPTAWYGRFTDIDAAKAFIREKGAPIVVKTDGLAAGKGVVVAMTLDEALKAVDDMMGDKVFGDAGSELVIEEFLDGEEISFFALCDGNTAIPLVGAQDHKRVGDGDTGPNTGGMGAYSPAPVLTPELQAEVMERCVLPAIRTMAEDGKPFTGVLFAGLMITKQGPKLLEYNVRFGDPECQVLMARLKSDLLPVLLAGAEGNLSGVTLEWRDDCALVVVMAAEGYPGSYKKNTVVRGLDDANVVEGVTVLHAGTARNSEGEVVATGGRVLGVTATGATVKEARERAYQAVDRIRWPEGFCRRDIAWRALACES</sequence>
<dbReference type="HAMAP" id="MF_00138">
    <property type="entry name" value="GARS"/>
    <property type="match status" value="1"/>
</dbReference>
<feature type="domain" description="ATP-grasp" evidence="19">
    <location>
        <begin position="107"/>
        <end position="313"/>
    </location>
</feature>
<dbReference type="InterPro" id="IPR011054">
    <property type="entry name" value="Rudment_hybrid_motif"/>
</dbReference>
<keyword evidence="12" id="KW-0464">Manganese</keyword>
<dbReference type="InterPro" id="IPR020562">
    <property type="entry name" value="PRibGlycinamide_synth_N"/>
</dbReference>
<comment type="caution">
    <text evidence="20">The sequence shown here is derived from an EMBL/GenBank/DDBJ whole genome shotgun (WGS) entry which is preliminary data.</text>
</comment>
<dbReference type="Gene3D" id="3.30.1490.20">
    <property type="entry name" value="ATP-grasp fold, A domain"/>
    <property type="match status" value="1"/>
</dbReference>
<keyword evidence="21" id="KW-1185">Reference proteome</keyword>
<dbReference type="InterPro" id="IPR016185">
    <property type="entry name" value="PreATP-grasp_dom_sf"/>
</dbReference>
<evidence type="ECO:0000259" key="19">
    <source>
        <dbReference type="PROSITE" id="PS50975"/>
    </source>
</evidence>
<dbReference type="InterPro" id="IPR011761">
    <property type="entry name" value="ATP-grasp"/>
</dbReference>
<keyword evidence="8 18" id="KW-0547">Nucleotide-binding</keyword>
<protein>
    <recommendedName>
        <fullName evidence="5 17">Phosphoribosylamine--glycine ligase</fullName>
        <ecNumber evidence="4 17">6.3.4.13</ecNumber>
    </recommendedName>
    <alternativeName>
        <fullName evidence="16 17">GARS</fullName>
    </alternativeName>
    <alternativeName>
        <fullName evidence="14 17">Glycinamide ribonucleotide synthetase</fullName>
    </alternativeName>
    <alternativeName>
        <fullName evidence="15 17">Phosphoribosylglycinamide synthetase</fullName>
    </alternativeName>
</protein>
<evidence type="ECO:0000256" key="11">
    <source>
        <dbReference type="ARBA" id="ARBA00022842"/>
    </source>
</evidence>
<dbReference type="Gene3D" id="3.30.470.20">
    <property type="entry name" value="ATP-grasp fold, B domain"/>
    <property type="match status" value="1"/>
</dbReference>
<evidence type="ECO:0000256" key="14">
    <source>
        <dbReference type="ARBA" id="ARBA00042242"/>
    </source>
</evidence>
<keyword evidence="7" id="KW-0479">Metal-binding</keyword>
<dbReference type="Gene3D" id="3.90.600.10">
    <property type="entry name" value="Phosphoribosylglycinamide synthetase, C-terminal domain"/>
    <property type="match status" value="1"/>
</dbReference>
<dbReference type="EMBL" id="JAAIYP010000047">
    <property type="protein sequence ID" value="NFV82217.1"/>
    <property type="molecule type" value="Genomic_DNA"/>
</dbReference>
<dbReference type="GO" id="GO:0004637">
    <property type="term" value="F:phosphoribosylamine-glycine ligase activity"/>
    <property type="evidence" value="ECO:0007669"/>
    <property type="project" value="UniProtKB-UniRule"/>
</dbReference>
<dbReference type="GO" id="GO:0009113">
    <property type="term" value="P:purine nucleobase biosynthetic process"/>
    <property type="evidence" value="ECO:0007669"/>
    <property type="project" value="InterPro"/>
</dbReference>
<accession>A0A7C9QWK8</accession>
<dbReference type="GO" id="GO:0005524">
    <property type="term" value="F:ATP binding"/>
    <property type="evidence" value="ECO:0007669"/>
    <property type="project" value="UniProtKB-UniRule"/>
</dbReference>
<evidence type="ECO:0000256" key="6">
    <source>
        <dbReference type="ARBA" id="ARBA00022598"/>
    </source>
</evidence>
<comment type="cofactor">
    <cofactor evidence="1">
        <name>Mn(2+)</name>
        <dbReference type="ChEBI" id="CHEBI:29035"/>
    </cofactor>
</comment>
<comment type="catalytic activity">
    <reaction evidence="17">
        <text>5-phospho-beta-D-ribosylamine + glycine + ATP = N(1)-(5-phospho-beta-D-ribosyl)glycinamide + ADP + phosphate + H(+)</text>
        <dbReference type="Rhea" id="RHEA:17453"/>
        <dbReference type="ChEBI" id="CHEBI:15378"/>
        <dbReference type="ChEBI" id="CHEBI:30616"/>
        <dbReference type="ChEBI" id="CHEBI:43474"/>
        <dbReference type="ChEBI" id="CHEBI:57305"/>
        <dbReference type="ChEBI" id="CHEBI:58681"/>
        <dbReference type="ChEBI" id="CHEBI:143788"/>
        <dbReference type="ChEBI" id="CHEBI:456216"/>
        <dbReference type="EC" id="6.3.4.13"/>
    </reaction>
</comment>
<evidence type="ECO:0000256" key="3">
    <source>
        <dbReference type="ARBA" id="ARBA00005174"/>
    </source>
</evidence>
<evidence type="ECO:0000256" key="15">
    <source>
        <dbReference type="ARBA" id="ARBA00042864"/>
    </source>
</evidence>
<evidence type="ECO:0000256" key="1">
    <source>
        <dbReference type="ARBA" id="ARBA00001936"/>
    </source>
</evidence>
<evidence type="ECO:0000256" key="4">
    <source>
        <dbReference type="ARBA" id="ARBA00013255"/>
    </source>
</evidence>
<dbReference type="InterPro" id="IPR000115">
    <property type="entry name" value="PRibGlycinamide_synth"/>
</dbReference>
<dbReference type="PANTHER" id="PTHR43472">
    <property type="entry name" value="PHOSPHORIBOSYLAMINE--GLYCINE LIGASE"/>
    <property type="match status" value="1"/>
</dbReference>
<evidence type="ECO:0000256" key="18">
    <source>
        <dbReference type="PROSITE-ProRule" id="PRU00409"/>
    </source>
</evidence>
<keyword evidence="10 18" id="KW-0067">ATP-binding</keyword>
<dbReference type="InterPro" id="IPR037123">
    <property type="entry name" value="PRibGlycinamide_synth_C_sf"/>
</dbReference>
<dbReference type="UniPathway" id="UPA00074">
    <property type="reaction ID" value="UER00125"/>
</dbReference>
<evidence type="ECO:0000256" key="17">
    <source>
        <dbReference type="HAMAP-Rule" id="MF_00138"/>
    </source>
</evidence>
<reference evidence="20 21" key="1">
    <citation type="submission" date="2020-02" db="EMBL/GenBank/DDBJ databases">
        <authorList>
            <person name="Dziuba M."/>
            <person name="Kuznetsov B."/>
            <person name="Mardanov A."/>
            <person name="Ravin N."/>
            <person name="Grouzdev D."/>
        </authorList>
    </citation>
    <scope>NUCLEOTIDE SEQUENCE [LARGE SCALE GENOMIC DNA]</scope>
    <source>
        <strain evidence="20 21">SpK</strain>
    </source>
</reference>
<evidence type="ECO:0000313" key="21">
    <source>
        <dbReference type="Proteomes" id="UP000480684"/>
    </source>
</evidence>
<dbReference type="SMART" id="SM01209">
    <property type="entry name" value="GARS_A"/>
    <property type="match status" value="1"/>
</dbReference>
<dbReference type="InterPro" id="IPR013815">
    <property type="entry name" value="ATP_grasp_subdomain_1"/>
</dbReference>
<dbReference type="Pfam" id="PF02843">
    <property type="entry name" value="GARS_C"/>
    <property type="match status" value="1"/>
</dbReference>
<comment type="pathway">
    <text evidence="3 17">Purine metabolism; IMP biosynthesis via de novo pathway; N(1)-(5-phospho-D-ribosyl)glycinamide from 5-phospho-alpha-D-ribose 1-diphosphate: step 2/2.</text>
</comment>
<dbReference type="PANTHER" id="PTHR43472:SF1">
    <property type="entry name" value="PHOSPHORIBOSYLAMINE--GLYCINE LIGASE, CHLOROPLASTIC"/>
    <property type="match status" value="1"/>
</dbReference>
<dbReference type="PROSITE" id="PS00184">
    <property type="entry name" value="GARS"/>
    <property type="match status" value="1"/>
</dbReference>
<dbReference type="Gene3D" id="3.40.50.20">
    <property type="match status" value="1"/>
</dbReference>
<proteinExistence type="inferred from homology"/>
<dbReference type="SUPFAM" id="SSF56059">
    <property type="entry name" value="Glutathione synthetase ATP-binding domain-like"/>
    <property type="match status" value="1"/>
</dbReference>
<evidence type="ECO:0000256" key="10">
    <source>
        <dbReference type="ARBA" id="ARBA00022840"/>
    </source>
</evidence>
<dbReference type="SMART" id="SM01210">
    <property type="entry name" value="GARS_C"/>
    <property type="match status" value="1"/>
</dbReference>
<evidence type="ECO:0000256" key="13">
    <source>
        <dbReference type="ARBA" id="ARBA00038345"/>
    </source>
</evidence>
<evidence type="ECO:0000256" key="16">
    <source>
        <dbReference type="ARBA" id="ARBA00079592"/>
    </source>
</evidence>
<keyword evidence="9 17" id="KW-0658">Purine biosynthesis</keyword>
<dbReference type="EC" id="6.3.4.13" evidence="4 17"/>
<evidence type="ECO:0000256" key="7">
    <source>
        <dbReference type="ARBA" id="ARBA00022723"/>
    </source>
</evidence>
<comment type="cofactor">
    <cofactor evidence="2">
        <name>Mg(2+)</name>
        <dbReference type="ChEBI" id="CHEBI:18420"/>
    </cofactor>
</comment>
<evidence type="ECO:0000256" key="12">
    <source>
        <dbReference type="ARBA" id="ARBA00023211"/>
    </source>
</evidence>
<dbReference type="InterPro" id="IPR020560">
    <property type="entry name" value="PRibGlycinamide_synth_C-dom"/>
</dbReference>
<dbReference type="NCBIfam" id="TIGR00877">
    <property type="entry name" value="purD"/>
    <property type="match status" value="1"/>
</dbReference>
<dbReference type="SUPFAM" id="SSF52440">
    <property type="entry name" value="PreATP-grasp domain"/>
    <property type="match status" value="1"/>
</dbReference>
<evidence type="ECO:0000256" key="9">
    <source>
        <dbReference type="ARBA" id="ARBA00022755"/>
    </source>
</evidence>
<dbReference type="InterPro" id="IPR020561">
    <property type="entry name" value="PRibGlycinamid_synth_ATP-grasp"/>
</dbReference>
<dbReference type="Pfam" id="PF02844">
    <property type="entry name" value="GARS_N"/>
    <property type="match status" value="1"/>
</dbReference>
<dbReference type="FunFam" id="3.90.600.10:FF:000001">
    <property type="entry name" value="Trifunctional purine biosynthetic protein adenosine-3"/>
    <property type="match status" value="1"/>
</dbReference>
<evidence type="ECO:0000256" key="2">
    <source>
        <dbReference type="ARBA" id="ARBA00001946"/>
    </source>
</evidence>
<gene>
    <name evidence="17 20" type="primary">purD</name>
    <name evidence="20" type="ORF">G4223_19075</name>
</gene>
<name>A0A7C9QWK8_9PROT</name>